<dbReference type="Proteomes" id="UP000249633">
    <property type="component" value="Unassembled WGS sequence"/>
</dbReference>
<name>A0A2W5FMI3_9BURK</name>
<dbReference type="GO" id="GO:0008233">
    <property type="term" value="F:peptidase activity"/>
    <property type="evidence" value="ECO:0007669"/>
    <property type="project" value="UniProtKB-KW"/>
</dbReference>
<dbReference type="InterPro" id="IPR003738">
    <property type="entry name" value="SRAP"/>
</dbReference>
<accession>A0A2W5FMI3</accession>
<dbReference type="GO" id="GO:0016829">
    <property type="term" value="F:lyase activity"/>
    <property type="evidence" value="ECO:0007669"/>
    <property type="project" value="UniProtKB-KW"/>
</dbReference>
<feature type="region of interest" description="Disordered" evidence="9">
    <location>
        <begin position="260"/>
        <end position="297"/>
    </location>
</feature>
<comment type="caution">
    <text evidence="10">The sequence shown here is derived from an EMBL/GenBank/DDBJ whole genome shotgun (WGS) entry which is preliminary data.</text>
</comment>
<keyword evidence="3" id="KW-0227">DNA damage</keyword>
<comment type="similarity">
    <text evidence="1 8">Belongs to the SOS response-associated peptidase family.</text>
</comment>
<dbReference type="Pfam" id="PF02586">
    <property type="entry name" value="SRAP"/>
    <property type="match status" value="1"/>
</dbReference>
<sequence length="297" mass="32760">MNFRGYCFCIQYPCRRRRPRQRPSTMCSNYQPLTDPDQLLAGFGVALPEAPPLPLGASVLAPFVVAAEVRAEAPRGESAREARHGLFGLLPHFAADAGLARHTQQCAVESMKSSPAFRESWWAGRRCLIPAQSLAAWCYEAGWPERWQIRAVEDAQPLALAGLWSHWRSPSGEQLSSFCLLTLAAEGHGVFGRLGAPDQPRRMPVILPAGVQALWLHGSLKDAERQLQCYPAARLHAGPQEPVDGAGLVPRSWAAMPDLFAPEWHEQAAEPPRQPRPRRAPLPRPAERPVPVSGELF</sequence>
<evidence type="ECO:0000313" key="11">
    <source>
        <dbReference type="Proteomes" id="UP000249633"/>
    </source>
</evidence>
<dbReference type="EC" id="3.4.-.-" evidence="8"/>
<dbReference type="PANTHER" id="PTHR13604:SF0">
    <property type="entry name" value="ABASIC SITE PROCESSING PROTEIN HMCES"/>
    <property type="match status" value="1"/>
</dbReference>
<evidence type="ECO:0000256" key="8">
    <source>
        <dbReference type="RuleBase" id="RU364100"/>
    </source>
</evidence>
<evidence type="ECO:0000256" key="7">
    <source>
        <dbReference type="ARBA" id="ARBA00023239"/>
    </source>
</evidence>
<dbReference type="EMBL" id="QFOD01000013">
    <property type="protein sequence ID" value="PZP30729.1"/>
    <property type="molecule type" value="Genomic_DNA"/>
</dbReference>
<dbReference type="GO" id="GO:0106300">
    <property type="term" value="P:protein-DNA covalent cross-linking repair"/>
    <property type="evidence" value="ECO:0007669"/>
    <property type="project" value="InterPro"/>
</dbReference>
<proteinExistence type="inferred from homology"/>
<dbReference type="PANTHER" id="PTHR13604">
    <property type="entry name" value="DC12-RELATED"/>
    <property type="match status" value="1"/>
</dbReference>
<organism evidence="10 11">
    <name type="scientific">Roseateles depolymerans</name>
    <dbReference type="NCBI Taxonomy" id="76731"/>
    <lineage>
        <taxon>Bacteria</taxon>
        <taxon>Pseudomonadati</taxon>
        <taxon>Pseudomonadota</taxon>
        <taxon>Betaproteobacteria</taxon>
        <taxon>Burkholderiales</taxon>
        <taxon>Sphaerotilaceae</taxon>
        <taxon>Roseateles</taxon>
    </lineage>
</organism>
<evidence type="ECO:0000313" key="10">
    <source>
        <dbReference type="EMBL" id="PZP30729.1"/>
    </source>
</evidence>
<dbReference type="GO" id="GO:0006508">
    <property type="term" value="P:proteolysis"/>
    <property type="evidence" value="ECO:0007669"/>
    <property type="project" value="UniProtKB-KW"/>
</dbReference>
<evidence type="ECO:0000256" key="3">
    <source>
        <dbReference type="ARBA" id="ARBA00022763"/>
    </source>
</evidence>
<evidence type="ECO:0000256" key="2">
    <source>
        <dbReference type="ARBA" id="ARBA00022670"/>
    </source>
</evidence>
<gene>
    <name evidence="10" type="ORF">DI603_14505</name>
</gene>
<evidence type="ECO:0000256" key="1">
    <source>
        <dbReference type="ARBA" id="ARBA00008136"/>
    </source>
</evidence>
<evidence type="ECO:0000256" key="5">
    <source>
        <dbReference type="ARBA" id="ARBA00023124"/>
    </source>
</evidence>
<dbReference type="Gene3D" id="3.90.1680.10">
    <property type="entry name" value="SOS response associated peptidase-like"/>
    <property type="match status" value="1"/>
</dbReference>
<protein>
    <recommendedName>
        <fullName evidence="8">Abasic site processing protein</fullName>
        <ecNumber evidence="8">3.4.-.-</ecNumber>
    </recommendedName>
</protein>
<evidence type="ECO:0000256" key="6">
    <source>
        <dbReference type="ARBA" id="ARBA00023125"/>
    </source>
</evidence>
<evidence type="ECO:0000256" key="9">
    <source>
        <dbReference type="SAM" id="MobiDB-lite"/>
    </source>
</evidence>
<evidence type="ECO:0000256" key="4">
    <source>
        <dbReference type="ARBA" id="ARBA00022801"/>
    </source>
</evidence>
<keyword evidence="2 8" id="KW-0645">Protease</keyword>
<keyword evidence="4 8" id="KW-0378">Hydrolase</keyword>
<dbReference type="SUPFAM" id="SSF143081">
    <property type="entry name" value="BB1717-like"/>
    <property type="match status" value="1"/>
</dbReference>
<keyword evidence="7" id="KW-0456">Lyase</keyword>
<keyword evidence="6" id="KW-0238">DNA-binding</keyword>
<reference evidence="10 11" key="1">
    <citation type="submission" date="2017-08" db="EMBL/GenBank/DDBJ databases">
        <title>Infants hospitalized years apart are colonized by the same room-sourced microbial strains.</title>
        <authorList>
            <person name="Brooks B."/>
            <person name="Olm M.R."/>
            <person name="Firek B.A."/>
            <person name="Baker R."/>
            <person name="Thomas B.C."/>
            <person name="Morowitz M.J."/>
            <person name="Banfield J.F."/>
        </authorList>
    </citation>
    <scope>NUCLEOTIDE SEQUENCE [LARGE SCALE GENOMIC DNA]</scope>
    <source>
        <strain evidence="10">S2_012_000_R2_81</strain>
    </source>
</reference>
<dbReference type="AlphaFoldDB" id="A0A2W5FMI3"/>
<dbReference type="InterPro" id="IPR036590">
    <property type="entry name" value="SRAP-like"/>
</dbReference>
<dbReference type="GO" id="GO:0003697">
    <property type="term" value="F:single-stranded DNA binding"/>
    <property type="evidence" value="ECO:0007669"/>
    <property type="project" value="InterPro"/>
</dbReference>
<keyword evidence="5" id="KW-0190">Covalent protein-DNA linkage</keyword>